<sequence>MKLQTKRVDGFTLIELIIVIVLLGILAVIALPRFGYFSSDARIAALNGIATQMRSTITLVQNKARAQGLRPVTNNPGSGQSGYIVDFGFGTTEVMFNTLCPESIGEFGDDLRLLDFMNESLTSDISTRIDNQYTLLGYDVPVSGVPLTQGCYIIYDSFATPNCTVTVVTEDC</sequence>
<proteinExistence type="predicted"/>
<evidence type="ECO:0000313" key="3">
    <source>
        <dbReference type="Proteomes" id="UP001249020"/>
    </source>
</evidence>
<dbReference type="Gene3D" id="3.30.700.10">
    <property type="entry name" value="Glycoprotein, Type 4 Pilin"/>
    <property type="match status" value="1"/>
</dbReference>
<dbReference type="AlphaFoldDB" id="A0AAW8QW57"/>
<evidence type="ECO:0000256" key="1">
    <source>
        <dbReference type="SAM" id="Phobius"/>
    </source>
</evidence>
<keyword evidence="1" id="KW-0812">Transmembrane</keyword>
<accession>A0AAW8QW57</accession>
<reference evidence="2 3" key="1">
    <citation type="submission" date="2023-09" db="EMBL/GenBank/DDBJ databases">
        <authorList>
            <person name="Rey-Velasco X."/>
        </authorList>
    </citation>
    <scope>NUCLEOTIDE SEQUENCE [LARGE SCALE GENOMIC DNA]</scope>
    <source>
        <strain evidence="2 3">W409</strain>
    </source>
</reference>
<protein>
    <submittedName>
        <fullName evidence="2">Type II secretion system protein</fullName>
    </submittedName>
</protein>
<organism evidence="2 3">
    <name type="scientific">Brumicola blandensis</name>
    <dbReference type="NCBI Taxonomy" id="3075611"/>
    <lineage>
        <taxon>Bacteria</taxon>
        <taxon>Pseudomonadati</taxon>
        <taxon>Pseudomonadota</taxon>
        <taxon>Gammaproteobacteria</taxon>
        <taxon>Alteromonadales</taxon>
        <taxon>Alteromonadaceae</taxon>
        <taxon>Brumicola</taxon>
    </lineage>
</organism>
<dbReference type="InterPro" id="IPR045584">
    <property type="entry name" value="Pilin-like"/>
</dbReference>
<dbReference type="EMBL" id="JAVRIE010000001">
    <property type="protein sequence ID" value="MDT0581251.1"/>
    <property type="molecule type" value="Genomic_DNA"/>
</dbReference>
<keyword evidence="1" id="KW-0472">Membrane</keyword>
<dbReference type="Proteomes" id="UP001249020">
    <property type="component" value="Unassembled WGS sequence"/>
</dbReference>
<feature type="transmembrane region" description="Helical" evidence="1">
    <location>
        <begin position="12"/>
        <end position="31"/>
    </location>
</feature>
<dbReference type="Pfam" id="PF07963">
    <property type="entry name" value="N_methyl"/>
    <property type="match status" value="1"/>
</dbReference>
<dbReference type="SUPFAM" id="SSF54523">
    <property type="entry name" value="Pili subunits"/>
    <property type="match status" value="1"/>
</dbReference>
<evidence type="ECO:0000313" key="2">
    <source>
        <dbReference type="EMBL" id="MDT0581251.1"/>
    </source>
</evidence>
<keyword evidence="1" id="KW-1133">Transmembrane helix</keyword>
<dbReference type="RefSeq" id="WP_311360062.1">
    <property type="nucleotide sequence ID" value="NZ_JAVRIE010000001.1"/>
</dbReference>
<name>A0AAW8QW57_9ALTE</name>
<dbReference type="InterPro" id="IPR012902">
    <property type="entry name" value="N_methyl_site"/>
</dbReference>
<keyword evidence="3" id="KW-1185">Reference proteome</keyword>
<dbReference type="NCBIfam" id="TIGR02532">
    <property type="entry name" value="IV_pilin_GFxxxE"/>
    <property type="match status" value="1"/>
</dbReference>
<gene>
    <name evidence="2" type="ORF">RM544_01750</name>
</gene>
<comment type="caution">
    <text evidence="2">The sequence shown here is derived from an EMBL/GenBank/DDBJ whole genome shotgun (WGS) entry which is preliminary data.</text>
</comment>